<dbReference type="Proteomes" id="UP000076738">
    <property type="component" value="Unassembled WGS sequence"/>
</dbReference>
<dbReference type="OrthoDB" id="294853at2759"/>
<keyword evidence="3" id="KW-0653">Protein transport</keyword>
<feature type="region of interest" description="Disordered" evidence="4">
    <location>
        <begin position="688"/>
        <end position="724"/>
    </location>
</feature>
<accession>A0A167RIL0</accession>
<dbReference type="Pfam" id="PF16213">
    <property type="entry name" value="DCB"/>
    <property type="match status" value="1"/>
</dbReference>
<dbReference type="GO" id="GO:0015031">
    <property type="term" value="P:protein transport"/>
    <property type="evidence" value="ECO:0007669"/>
    <property type="project" value="UniProtKB-KW"/>
</dbReference>
<dbReference type="InterPro" id="IPR016024">
    <property type="entry name" value="ARM-type_fold"/>
</dbReference>
<dbReference type="PANTHER" id="PTHR10663">
    <property type="entry name" value="GUANYL-NUCLEOTIDE EXCHANGE FACTOR"/>
    <property type="match status" value="1"/>
</dbReference>
<dbReference type="Pfam" id="PF12783">
    <property type="entry name" value="Sec7-like_HUS"/>
    <property type="match status" value="1"/>
</dbReference>
<dbReference type="GO" id="GO:0005794">
    <property type="term" value="C:Golgi apparatus"/>
    <property type="evidence" value="ECO:0007669"/>
    <property type="project" value="UniProtKB-ARBA"/>
</dbReference>
<sequence>MSALGMLSTDLQSISTESRRKHPEVRDAAEQALSLLRLSPDEAAASLLKGDKKSDTILAPLFLACQTRNSKLASIALGTIQRLVASRLLSPSFAPRIISTLSTDCLTGGVDIQLKVLQTLLSLLTAFSDVSGDLLAEALLACFKLHESKATVVSSTAAATLRQLVILVFDKVVEEDRDGPSDTEGAFKVVQLPNGTHTGLPPFARDAYLTFTDLLLLVNSQKARFLKLSSLSKTFALELIESVLTNHHSLFRSHSELTTLLQQQLCPFLLKALSDRPHFPLMLRSVRVVFLFLRQFTRDLSAEAEVFLSVLTKSISGENPEGEKERPGWMRVLSAEVLRGLCVHAELLSSLYELYDLHSLEGKSPVFSNLITALARLASSKPSLLGTNLALSGAHQSTPGLGLPTVHENSSSYDVAGVAGMVASAAVAGVSGVVGGMMGGEGGLSVQSSAMKVPCIDQLDKTDAPAIPDGYVYLLALQTLCAIAEGLNSQTLPIYNAIMQRKGNQSLQSQGMASRALSLNELPSDNTETKRLRLCYKMTESGWPALLVSLSFFMGTNLSDELFVDVLAAFRSLIYVSGVLGLTTPRDAFFTSLSKFAVPPRTVTAFDAWSDGPHPTPKTPMLSMDNLVSASASTVVSPILGERNIACLKVYLSCVLYLASVLGSSWYDVFDTLQNAEHVLGFKIAQSGKGGQKTGQADPFSPKPQQTSGRREEPKQRHPMLTDLDKDSVNQAIRRLFEASQLLDNTAFSAFVASLCKLSADMVEMQTGAIDVSMHDVLSASQEDLVASPGPATASPTPLSPRSEKVMRRASGMAMPKIVRNGDFGISKLGVTVTLNVQRLIIPNAHPTLAAIIKHLLMVLSGSMIPSILRLQATETLDESLMLLSRILGPETDSSGLVQRQILDALAAQMAVHTLHGSTSILEIRKMGLETLHLILQQAGHTLVLGWETIFQILSSVIRLDVYASEESANVAQLESPKRRPAPIITTPVKNDPTLIRVAFLSLKLICSDYLPSLSIEQLRLCITTLVTFGQQKEDLNIALTAGGGLLSNLADFIQTKRVGTSAEYDALWMFLLNQLLVLCDDSRAEARNGSIQTLSRTLQLYGTTMTEAMWDECLWKVLLQLLETLQKKGVDPTLASGISPRSPPASAATVGPAKSADDGWDDTKILAWQSLSTVLSDYLAKPICTLPSFYLAWTKLLGYIEYSFLKEHNPVGAAAMRALERIMKASNGLPELNAGTHSTFWDSAWTTWSKIGSLVVVDDGTKREYTQDILLALMETGSVIYGLSSSLWNLDRCKTLLHISRGVMVYSHSPEYRLDVDSLSPCQAAILRVVEVLDENIAGTTSLVLKELAHYTRLAFLPYADALKSPSTAVPQNSATGKTTAARKATYIAVAKATMPSLVDRFSFSWTKAELYNDGAVEAIVSAYALPMTLKYSCPQASRIGADPPLWKTATLNFISILGKTSSGLEQRKDVIQQAALVRIWTRIIQCLEGALLADCTAANAMPLPEQDTEEVFDRALLTAIEQHVVPYLGQSKLPVELVQRLPQLLESSSVLHQPAAEPDFVASNEVHNSPLPQDKQPHTPQSILRSSSEHAVYGDSVSVTALSRERYRYWQVNSSEWTAVSHMSFRCFDLLFTTCSSLKPGMLGSLPETMWFAKSLLDHEADRRRLAALSLPILVGRCKGILASHVADTQLLGNIPFARIREEELLYALRKMLELRLWVGSFWAAISEDPSANSVSQPGECYALCSDRSLRRLQVPSPDCRLLQ</sequence>
<keyword evidence="2" id="KW-0813">Transport</keyword>
<feature type="region of interest" description="Disordered" evidence="4">
    <location>
        <begin position="1136"/>
        <end position="1158"/>
    </location>
</feature>
<feature type="domain" description="Mon2 C-terminal" evidence="6">
    <location>
        <begin position="1288"/>
        <end position="1554"/>
    </location>
</feature>
<dbReference type="InterPro" id="IPR032629">
    <property type="entry name" value="DCB_dom"/>
</dbReference>
<dbReference type="STRING" id="1330018.A0A167RIL0"/>
<evidence type="ECO:0000259" key="5">
    <source>
        <dbReference type="Pfam" id="PF12783"/>
    </source>
</evidence>
<evidence type="ECO:0000256" key="4">
    <source>
        <dbReference type="SAM" id="MobiDB-lite"/>
    </source>
</evidence>
<evidence type="ECO:0000256" key="3">
    <source>
        <dbReference type="ARBA" id="ARBA00022927"/>
    </source>
</evidence>
<dbReference type="SUPFAM" id="SSF48371">
    <property type="entry name" value="ARM repeat"/>
    <property type="match status" value="1"/>
</dbReference>
<evidence type="ECO:0000259" key="6">
    <source>
        <dbReference type="Pfam" id="PF16206"/>
    </source>
</evidence>
<feature type="domain" description="Mon2/Sec7/BIG1-like HUS" evidence="5">
    <location>
        <begin position="204"/>
        <end position="358"/>
    </location>
</feature>
<proteinExistence type="inferred from homology"/>
<comment type="similarity">
    <text evidence="1">Belongs to the MON2 family.</text>
</comment>
<evidence type="ECO:0000313" key="8">
    <source>
        <dbReference type="EMBL" id="KZP00948.1"/>
    </source>
</evidence>
<keyword evidence="9" id="KW-1185">Reference proteome</keyword>
<dbReference type="InterPro" id="IPR032817">
    <property type="entry name" value="Mon2_C"/>
</dbReference>
<evidence type="ECO:0000256" key="2">
    <source>
        <dbReference type="ARBA" id="ARBA00022448"/>
    </source>
</evidence>
<reference evidence="8 9" key="1">
    <citation type="journal article" date="2016" name="Mol. Biol. Evol.">
        <title>Comparative Genomics of Early-Diverging Mushroom-Forming Fungi Provides Insights into the Origins of Lignocellulose Decay Capabilities.</title>
        <authorList>
            <person name="Nagy L.G."/>
            <person name="Riley R."/>
            <person name="Tritt A."/>
            <person name="Adam C."/>
            <person name="Daum C."/>
            <person name="Floudas D."/>
            <person name="Sun H."/>
            <person name="Yadav J.S."/>
            <person name="Pangilinan J."/>
            <person name="Larsson K.H."/>
            <person name="Matsuura K."/>
            <person name="Barry K."/>
            <person name="Labutti K."/>
            <person name="Kuo R."/>
            <person name="Ohm R.A."/>
            <person name="Bhattacharya S.S."/>
            <person name="Shirouzu T."/>
            <person name="Yoshinaga Y."/>
            <person name="Martin F.M."/>
            <person name="Grigoriev I.V."/>
            <person name="Hibbett D.S."/>
        </authorList>
    </citation>
    <scope>NUCLEOTIDE SEQUENCE [LARGE SCALE GENOMIC DNA]</scope>
    <source>
        <strain evidence="8 9">TUFC12733</strain>
    </source>
</reference>
<dbReference type="InterPro" id="IPR032691">
    <property type="entry name" value="Mon2/Sec7/BIG1-like_HUS"/>
</dbReference>
<dbReference type="Pfam" id="PF16206">
    <property type="entry name" value="Mon2_C"/>
    <property type="match status" value="2"/>
</dbReference>
<evidence type="ECO:0000256" key="1">
    <source>
        <dbReference type="ARBA" id="ARBA00008144"/>
    </source>
</evidence>
<evidence type="ECO:0000313" key="9">
    <source>
        <dbReference type="Proteomes" id="UP000076738"/>
    </source>
</evidence>
<dbReference type="EMBL" id="KV417268">
    <property type="protein sequence ID" value="KZP00948.1"/>
    <property type="molecule type" value="Genomic_DNA"/>
</dbReference>
<feature type="domain" description="Mon2 C-terminal" evidence="6">
    <location>
        <begin position="1063"/>
        <end position="1227"/>
    </location>
</feature>
<feature type="region of interest" description="Disordered" evidence="4">
    <location>
        <begin position="1"/>
        <end position="25"/>
    </location>
</feature>
<gene>
    <name evidence="8" type="ORF">CALVIDRAFT_580907</name>
</gene>
<feature type="region of interest" description="Disordered" evidence="4">
    <location>
        <begin position="1566"/>
        <end position="1590"/>
    </location>
</feature>
<name>A0A167RIL0_CALVF</name>
<evidence type="ECO:0008006" key="10">
    <source>
        <dbReference type="Google" id="ProtNLM"/>
    </source>
</evidence>
<feature type="domain" description="Mon2/Sec7/BIG1-like dimerisation and cyclophilin-binding" evidence="7">
    <location>
        <begin position="5"/>
        <end position="176"/>
    </location>
</feature>
<protein>
    <recommendedName>
        <fullName evidence="10">Protein MON2 homolog</fullName>
    </recommendedName>
</protein>
<dbReference type="PANTHER" id="PTHR10663:SF333">
    <property type="entry name" value="PROTEIN MON2 HOMOLOG"/>
    <property type="match status" value="1"/>
</dbReference>
<evidence type="ECO:0000259" key="7">
    <source>
        <dbReference type="Pfam" id="PF16213"/>
    </source>
</evidence>
<organism evidence="8 9">
    <name type="scientific">Calocera viscosa (strain TUFC12733)</name>
    <dbReference type="NCBI Taxonomy" id="1330018"/>
    <lineage>
        <taxon>Eukaryota</taxon>
        <taxon>Fungi</taxon>
        <taxon>Dikarya</taxon>
        <taxon>Basidiomycota</taxon>
        <taxon>Agaricomycotina</taxon>
        <taxon>Dacrymycetes</taxon>
        <taxon>Dacrymycetales</taxon>
        <taxon>Dacrymycetaceae</taxon>
        <taxon>Calocera</taxon>
    </lineage>
</organism>